<dbReference type="InterPro" id="IPR023393">
    <property type="entry name" value="START-like_dom_sf"/>
</dbReference>
<name>A0A100XDI9_MYCTH</name>
<dbReference type="RefSeq" id="WP_003924049.1">
    <property type="nucleotide sequence ID" value="NZ_BCTB01000009.1"/>
</dbReference>
<dbReference type="OMA" id="MWKGYAR"/>
<sequence>MRPPEPLNLEQSRAIPVDVETAYHGTMSLPLPTLFRHRYGPIPPVAATHNETGGWGAAGDTRTVALTGGGTMHEELTRVDPPRSFEYHLSRITGPLSPLVHHIDGRFRFEPVGTGTEVTWRWALHPRSVLATPVLPVFARLWRGYARRALEVLSDELLTGAGE</sequence>
<dbReference type="AlphaFoldDB" id="A0A100XDI9"/>
<evidence type="ECO:0000313" key="1">
    <source>
        <dbReference type="EMBL" id="GAT14523.1"/>
    </source>
</evidence>
<comment type="caution">
    <text evidence="1">The sequence shown here is derived from an EMBL/GenBank/DDBJ whole genome shotgun (WGS) entry which is preliminary data.</text>
</comment>
<reference evidence="2" key="2">
    <citation type="submission" date="2016-02" db="EMBL/GenBank/DDBJ databases">
        <title>Draft genome sequence of five rapidly growing Mycobacterium species.</title>
        <authorList>
            <person name="Katahira K."/>
            <person name="Gotou Y."/>
            <person name="Iida K."/>
            <person name="Ogura Y."/>
            <person name="Hayashi T."/>
        </authorList>
    </citation>
    <scope>NUCLEOTIDE SEQUENCE [LARGE SCALE GENOMIC DNA]</scope>
    <source>
        <strain evidence="2">JCM6362</strain>
    </source>
</reference>
<organism evidence="1 2">
    <name type="scientific">Mycolicibacterium thermoresistibile</name>
    <name type="common">Mycobacterium thermoresistibile</name>
    <dbReference type="NCBI Taxonomy" id="1797"/>
    <lineage>
        <taxon>Bacteria</taxon>
        <taxon>Bacillati</taxon>
        <taxon>Actinomycetota</taxon>
        <taxon>Actinomycetes</taxon>
        <taxon>Mycobacteriales</taxon>
        <taxon>Mycobacteriaceae</taxon>
        <taxon>Mycolicibacterium</taxon>
    </lineage>
</organism>
<dbReference type="Proteomes" id="UP000069654">
    <property type="component" value="Unassembled WGS sequence"/>
</dbReference>
<dbReference type="STRING" id="1797.RMCT_1493"/>
<dbReference type="Pfam" id="PF10604">
    <property type="entry name" value="Polyketide_cyc2"/>
    <property type="match status" value="1"/>
</dbReference>
<dbReference type="OrthoDB" id="4724764at2"/>
<dbReference type="Gene3D" id="3.30.530.20">
    <property type="match status" value="1"/>
</dbReference>
<reference evidence="1 2" key="1">
    <citation type="journal article" date="2016" name="Genome Announc.">
        <title>Draft Genome Sequences of Five Rapidly Growing Mycobacterium Species, M. thermoresistibile, M. fortuitum subsp. acetamidolyticum, M. canariasense, M. brisbanense, and M. novocastrense.</title>
        <authorList>
            <person name="Katahira K."/>
            <person name="Ogura Y."/>
            <person name="Gotoh Y."/>
            <person name="Hayashi T."/>
        </authorList>
    </citation>
    <scope>NUCLEOTIDE SEQUENCE [LARGE SCALE GENOMIC DNA]</scope>
    <source>
        <strain evidence="1 2">JCM6362</strain>
    </source>
</reference>
<proteinExistence type="predicted"/>
<dbReference type="EMBL" id="BCTB01000009">
    <property type="protein sequence ID" value="GAT14523.1"/>
    <property type="molecule type" value="Genomic_DNA"/>
</dbReference>
<gene>
    <name evidence="1" type="ORF">RMCT_1493</name>
</gene>
<dbReference type="InterPro" id="IPR019587">
    <property type="entry name" value="Polyketide_cyclase/dehydratase"/>
</dbReference>
<evidence type="ECO:0000313" key="2">
    <source>
        <dbReference type="Proteomes" id="UP000069654"/>
    </source>
</evidence>
<protein>
    <submittedName>
        <fullName evidence="1">Polyketide cyclase / dehydrase and lipid transport</fullName>
    </submittedName>
</protein>
<dbReference type="SUPFAM" id="SSF55961">
    <property type="entry name" value="Bet v1-like"/>
    <property type="match status" value="1"/>
</dbReference>
<accession>A0A100XDI9</accession>